<dbReference type="RefSeq" id="WP_282010466.1">
    <property type="nucleotide sequence ID" value="NZ_OX336137.1"/>
</dbReference>
<evidence type="ECO:0000256" key="1">
    <source>
        <dbReference type="SAM" id="Phobius"/>
    </source>
</evidence>
<name>A0ABN8VUN8_9BACT</name>
<evidence type="ECO:0000313" key="2">
    <source>
        <dbReference type="EMBL" id="CAI2717530.1"/>
    </source>
</evidence>
<evidence type="ECO:0000313" key="3">
    <source>
        <dbReference type="Proteomes" id="UP001157733"/>
    </source>
</evidence>
<protein>
    <submittedName>
        <fullName evidence="2">Uncharacterized protein</fullName>
    </submittedName>
</protein>
<keyword evidence="1" id="KW-0812">Transmembrane</keyword>
<gene>
    <name evidence="2" type="ORF">NSPWAT_0671</name>
</gene>
<keyword evidence="1" id="KW-1133">Transmembrane helix</keyword>
<proteinExistence type="predicted"/>
<organism evidence="2 3">
    <name type="scientific">Nitrospina watsonii</name>
    <dbReference type="NCBI Taxonomy" id="1323948"/>
    <lineage>
        <taxon>Bacteria</taxon>
        <taxon>Pseudomonadati</taxon>
        <taxon>Nitrospinota/Tectimicrobiota group</taxon>
        <taxon>Nitrospinota</taxon>
        <taxon>Nitrospinia</taxon>
        <taxon>Nitrospinales</taxon>
        <taxon>Nitrospinaceae</taxon>
        <taxon>Nitrospina</taxon>
    </lineage>
</organism>
<feature type="transmembrane region" description="Helical" evidence="1">
    <location>
        <begin position="29"/>
        <end position="47"/>
    </location>
</feature>
<sequence>MTTIILSGINRGTATIVSKTYFTSFRQKIGVALISGMLAFTSFYLTWVEPTFAEAGNGVEVEGHTPPQLVSFAEYSKMTQDEKREIFKNTIIDLYIKLRQKGQESRAQCLKDAFGNSNESILKLIATLEAKAELEEEDQKTRYKKPVPWHIARRMLEICPSTPTPVVR</sequence>
<dbReference type="EMBL" id="OX336137">
    <property type="protein sequence ID" value="CAI2717530.1"/>
    <property type="molecule type" value="Genomic_DNA"/>
</dbReference>
<reference evidence="2 3" key="1">
    <citation type="submission" date="2022-09" db="EMBL/GenBank/DDBJ databases">
        <authorList>
            <person name="Kop L."/>
        </authorList>
    </citation>
    <scope>NUCLEOTIDE SEQUENCE [LARGE SCALE GENOMIC DNA]</scope>
    <source>
        <strain evidence="2 3">347</strain>
    </source>
</reference>
<keyword evidence="1" id="KW-0472">Membrane</keyword>
<accession>A0ABN8VUN8</accession>
<keyword evidence="3" id="KW-1185">Reference proteome</keyword>
<dbReference type="Proteomes" id="UP001157733">
    <property type="component" value="Chromosome"/>
</dbReference>